<evidence type="ECO:0000256" key="2">
    <source>
        <dbReference type="ARBA" id="ARBA00022679"/>
    </source>
</evidence>
<dbReference type="GO" id="GO:0003964">
    <property type="term" value="F:RNA-directed DNA polymerase activity"/>
    <property type="evidence" value="ECO:0007669"/>
    <property type="project" value="UniProtKB-KW"/>
</dbReference>
<comment type="caution">
    <text evidence="9">The sequence shown here is derived from an EMBL/GenBank/DDBJ whole genome shotgun (WGS) entry which is preliminary data.</text>
</comment>
<keyword evidence="1" id="KW-0645">Protease</keyword>
<evidence type="ECO:0000256" key="5">
    <source>
        <dbReference type="ARBA" id="ARBA00022759"/>
    </source>
</evidence>
<keyword evidence="3" id="KW-0548">Nucleotidyltransferase</keyword>
<dbReference type="EMBL" id="CAVLGL010000126">
    <property type="protein sequence ID" value="CAK1600822.1"/>
    <property type="molecule type" value="Genomic_DNA"/>
</dbReference>
<dbReference type="Gene3D" id="3.30.70.270">
    <property type="match status" value="2"/>
</dbReference>
<reference evidence="9 10" key="1">
    <citation type="submission" date="2023-11" db="EMBL/GenBank/DDBJ databases">
        <authorList>
            <person name="Hedman E."/>
            <person name="Englund M."/>
            <person name="Stromberg M."/>
            <person name="Nyberg Akerstrom W."/>
            <person name="Nylinder S."/>
            <person name="Jareborg N."/>
            <person name="Kallberg Y."/>
            <person name="Kronander E."/>
        </authorList>
    </citation>
    <scope>NUCLEOTIDE SEQUENCE [LARGE SCALE GENOMIC DNA]</scope>
</reference>
<dbReference type="InterPro" id="IPR051320">
    <property type="entry name" value="Viral_Replic_Matur_Polypro"/>
</dbReference>
<evidence type="ECO:0000256" key="1">
    <source>
        <dbReference type="ARBA" id="ARBA00022670"/>
    </source>
</evidence>
<feature type="domain" description="Reverse transcriptase" evidence="8">
    <location>
        <begin position="34"/>
        <end position="213"/>
    </location>
</feature>
<name>A0AAV1M344_9NEOP</name>
<dbReference type="GO" id="GO:0006508">
    <property type="term" value="P:proteolysis"/>
    <property type="evidence" value="ECO:0007669"/>
    <property type="project" value="UniProtKB-KW"/>
</dbReference>
<proteinExistence type="predicted"/>
<dbReference type="InterPro" id="IPR000477">
    <property type="entry name" value="RT_dom"/>
</dbReference>
<dbReference type="AlphaFoldDB" id="A0AAV1M344"/>
<dbReference type="PROSITE" id="PS50878">
    <property type="entry name" value="RT_POL"/>
    <property type="match status" value="1"/>
</dbReference>
<protein>
    <recommendedName>
        <fullName evidence="8">Reverse transcriptase domain-containing protein</fullName>
    </recommendedName>
</protein>
<evidence type="ECO:0000313" key="10">
    <source>
        <dbReference type="Proteomes" id="UP001314205"/>
    </source>
</evidence>
<dbReference type="GO" id="GO:0008233">
    <property type="term" value="F:peptidase activity"/>
    <property type="evidence" value="ECO:0007669"/>
    <property type="project" value="UniProtKB-KW"/>
</dbReference>
<evidence type="ECO:0000256" key="6">
    <source>
        <dbReference type="ARBA" id="ARBA00022801"/>
    </source>
</evidence>
<dbReference type="InterPro" id="IPR043128">
    <property type="entry name" value="Rev_trsase/Diguanyl_cyclase"/>
</dbReference>
<sequence>MVIELENSEPVIYSHYRMSYTERQLVRDMIKEMADSGIITESSSPYASQIVLVQKKTVEKRLCVDYRALNRKTKKTHYPLPRIEDQLDLLAGNTLLTSLDLASGYYQIPISEESRSKTVFVTPDGHYEFNCMPFGFVNTPSVFQRTINKILMEAKMKYAIVYMDDVLIPSKTFDEGIVRLEEVLKLLKRGGLTLKLSKCNFFYKTIDFLGFEVSANGIRPGSRKTDAVSKFPKPRNQYELRQFLGLSGFFRRFIKGYATITASLTSLLKKGSC</sequence>
<evidence type="ECO:0000256" key="7">
    <source>
        <dbReference type="ARBA" id="ARBA00022918"/>
    </source>
</evidence>
<dbReference type="PANTHER" id="PTHR33064">
    <property type="entry name" value="POL PROTEIN"/>
    <property type="match status" value="1"/>
</dbReference>
<dbReference type="SUPFAM" id="SSF56672">
    <property type="entry name" value="DNA/RNA polymerases"/>
    <property type="match status" value="1"/>
</dbReference>
<evidence type="ECO:0000259" key="8">
    <source>
        <dbReference type="PROSITE" id="PS50878"/>
    </source>
</evidence>
<dbReference type="FunFam" id="3.10.10.10:FF:000007">
    <property type="entry name" value="Retrovirus-related Pol polyprotein from transposon 17.6-like Protein"/>
    <property type="match status" value="1"/>
</dbReference>
<keyword evidence="2" id="KW-0808">Transferase</keyword>
<keyword evidence="10" id="KW-1185">Reference proteome</keyword>
<keyword evidence="6" id="KW-0378">Hydrolase</keyword>
<gene>
    <name evidence="9" type="ORF">PARMNEM_LOCUS19531</name>
</gene>
<evidence type="ECO:0000256" key="4">
    <source>
        <dbReference type="ARBA" id="ARBA00022722"/>
    </source>
</evidence>
<dbReference type="CDD" id="cd01647">
    <property type="entry name" value="RT_LTR"/>
    <property type="match status" value="1"/>
</dbReference>
<organism evidence="9 10">
    <name type="scientific">Parnassius mnemosyne</name>
    <name type="common">clouded apollo</name>
    <dbReference type="NCBI Taxonomy" id="213953"/>
    <lineage>
        <taxon>Eukaryota</taxon>
        <taxon>Metazoa</taxon>
        <taxon>Ecdysozoa</taxon>
        <taxon>Arthropoda</taxon>
        <taxon>Hexapoda</taxon>
        <taxon>Insecta</taxon>
        <taxon>Pterygota</taxon>
        <taxon>Neoptera</taxon>
        <taxon>Endopterygota</taxon>
        <taxon>Lepidoptera</taxon>
        <taxon>Glossata</taxon>
        <taxon>Ditrysia</taxon>
        <taxon>Papilionoidea</taxon>
        <taxon>Papilionidae</taxon>
        <taxon>Parnassiinae</taxon>
        <taxon>Parnassini</taxon>
        <taxon>Parnassius</taxon>
        <taxon>Driopa</taxon>
    </lineage>
</organism>
<dbReference type="InterPro" id="IPR043502">
    <property type="entry name" value="DNA/RNA_pol_sf"/>
</dbReference>
<dbReference type="Proteomes" id="UP001314205">
    <property type="component" value="Unassembled WGS sequence"/>
</dbReference>
<keyword evidence="7" id="KW-0695">RNA-directed DNA polymerase</keyword>
<keyword evidence="4" id="KW-0540">Nuclease</keyword>
<evidence type="ECO:0000313" key="9">
    <source>
        <dbReference type="EMBL" id="CAK1600822.1"/>
    </source>
</evidence>
<dbReference type="Pfam" id="PF00078">
    <property type="entry name" value="RVT_1"/>
    <property type="match status" value="1"/>
</dbReference>
<dbReference type="GO" id="GO:0004519">
    <property type="term" value="F:endonuclease activity"/>
    <property type="evidence" value="ECO:0007669"/>
    <property type="project" value="UniProtKB-KW"/>
</dbReference>
<dbReference type="PANTHER" id="PTHR33064:SF37">
    <property type="entry name" value="RIBONUCLEASE H"/>
    <property type="match status" value="1"/>
</dbReference>
<evidence type="ECO:0000256" key="3">
    <source>
        <dbReference type="ARBA" id="ARBA00022695"/>
    </source>
</evidence>
<dbReference type="Gene3D" id="3.10.10.10">
    <property type="entry name" value="HIV Type 1 Reverse Transcriptase, subunit A, domain 1"/>
    <property type="match status" value="1"/>
</dbReference>
<keyword evidence="5" id="KW-0255">Endonuclease</keyword>
<accession>A0AAV1M344</accession>